<protein>
    <submittedName>
        <fullName evidence="1">Uncharacterized protein</fullName>
    </submittedName>
</protein>
<sequence length="62" mass="6848">MSKIKEVPLSQDAQAYERMILESANTCTCCGHFLTDEVAQQLSNGYKFVSCSICGQVADDLR</sequence>
<accession>X0X2V7</accession>
<reference evidence="1" key="1">
    <citation type="journal article" date="2014" name="Front. Microbiol.">
        <title>High frequency of phylogenetically diverse reductive dehalogenase-homologous genes in deep subseafloor sedimentary metagenomes.</title>
        <authorList>
            <person name="Kawai M."/>
            <person name="Futagami T."/>
            <person name="Toyoda A."/>
            <person name="Takaki Y."/>
            <person name="Nishi S."/>
            <person name="Hori S."/>
            <person name="Arai W."/>
            <person name="Tsubouchi T."/>
            <person name="Morono Y."/>
            <person name="Uchiyama I."/>
            <person name="Ito T."/>
            <person name="Fujiyama A."/>
            <person name="Inagaki F."/>
            <person name="Takami H."/>
        </authorList>
    </citation>
    <scope>NUCLEOTIDE SEQUENCE</scope>
    <source>
        <strain evidence="1">Expedition CK06-06</strain>
    </source>
</reference>
<name>X0X2V7_9ZZZZ</name>
<comment type="caution">
    <text evidence="1">The sequence shown here is derived from an EMBL/GenBank/DDBJ whole genome shotgun (WGS) entry which is preliminary data.</text>
</comment>
<evidence type="ECO:0000313" key="1">
    <source>
        <dbReference type="EMBL" id="GAG19341.1"/>
    </source>
</evidence>
<dbReference type="AlphaFoldDB" id="X0X2V7"/>
<gene>
    <name evidence="1" type="ORF">S01H1_47155</name>
</gene>
<organism evidence="1">
    <name type="scientific">marine sediment metagenome</name>
    <dbReference type="NCBI Taxonomy" id="412755"/>
    <lineage>
        <taxon>unclassified sequences</taxon>
        <taxon>metagenomes</taxon>
        <taxon>ecological metagenomes</taxon>
    </lineage>
</organism>
<dbReference type="EMBL" id="BARS01030224">
    <property type="protein sequence ID" value="GAG19341.1"/>
    <property type="molecule type" value="Genomic_DNA"/>
</dbReference>
<proteinExistence type="predicted"/>